<dbReference type="KEGG" id="mbr:MONBRDRAFT_30851"/>
<keyword evidence="2" id="KW-1185">Reference proteome</keyword>
<protein>
    <recommendedName>
        <fullName evidence="3">Fe2OG dioxygenase domain-containing protein</fullName>
    </recommendedName>
</protein>
<accession>A9UPQ9</accession>
<dbReference type="AlphaFoldDB" id="A9UPQ9"/>
<dbReference type="EMBL" id="CH991543">
    <property type="protein sequence ID" value="EDQ92913.1"/>
    <property type="molecule type" value="Genomic_DNA"/>
</dbReference>
<evidence type="ECO:0000313" key="2">
    <source>
        <dbReference type="Proteomes" id="UP000001357"/>
    </source>
</evidence>
<dbReference type="GeneID" id="5887467"/>
<gene>
    <name evidence="1" type="ORF">MONBRDRAFT_30851</name>
</gene>
<reference evidence="1 2" key="1">
    <citation type="journal article" date="2008" name="Nature">
        <title>The genome of the choanoflagellate Monosiga brevicollis and the origin of metazoans.</title>
        <authorList>
            <consortium name="JGI Sequencing"/>
            <person name="King N."/>
            <person name="Westbrook M.J."/>
            <person name="Young S.L."/>
            <person name="Kuo A."/>
            <person name="Abedin M."/>
            <person name="Chapman J."/>
            <person name="Fairclough S."/>
            <person name="Hellsten U."/>
            <person name="Isogai Y."/>
            <person name="Letunic I."/>
            <person name="Marr M."/>
            <person name="Pincus D."/>
            <person name="Putnam N."/>
            <person name="Rokas A."/>
            <person name="Wright K.J."/>
            <person name="Zuzow R."/>
            <person name="Dirks W."/>
            <person name="Good M."/>
            <person name="Goodstein D."/>
            <person name="Lemons D."/>
            <person name="Li W."/>
            <person name="Lyons J.B."/>
            <person name="Morris A."/>
            <person name="Nichols S."/>
            <person name="Richter D.J."/>
            <person name="Salamov A."/>
            <person name="Bork P."/>
            <person name="Lim W.A."/>
            <person name="Manning G."/>
            <person name="Miller W.T."/>
            <person name="McGinnis W."/>
            <person name="Shapiro H."/>
            <person name="Tjian R."/>
            <person name="Grigoriev I.V."/>
            <person name="Rokhsar D."/>
        </authorList>
    </citation>
    <scope>NUCLEOTIDE SEQUENCE [LARGE SCALE GENOMIC DNA]</scope>
    <source>
        <strain evidence="2">MX1 / ATCC 50154</strain>
    </source>
</reference>
<organism evidence="1 2">
    <name type="scientific">Monosiga brevicollis</name>
    <name type="common">Choanoflagellate</name>
    <dbReference type="NCBI Taxonomy" id="81824"/>
    <lineage>
        <taxon>Eukaryota</taxon>
        <taxon>Choanoflagellata</taxon>
        <taxon>Craspedida</taxon>
        <taxon>Salpingoecidae</taxon>
        <taxon>Monosiga</taxon>
    </lineage>
</organism>
<sequence>MLTELPFPFTHIHNNQGRLSKMRCYDSAAHLAAPCFQFDTCPDGFALIEDDIEFDPAVHLQLEMPEQIKSLTELGYSDEELTKLQMPSDVAVTSLYRVLSDEGLAAMRHVMKQLEAHAVVSPRIPCVLRGSPKVAPEKPVDRWHFDTTPLVMVLFLTDPDEYEGGHFEYFDGTIYEAQRLIKETGSLPEDRIRRLGRQKAGYGVFQQGPAVMHRASAVTSGPERITFVQSYVSTDPLAFGGCNHLAESYNGKCEDASLQISHAQPSACLTPRHPWYRDFRLNLTGVDPLNVFMPDWVRFRSWVASLELSKLLHPSLLYTLSGALAERDSDVVGPGKRVLTLLDKMQAAIACPFIDAREDIVATIDKSLPDLQALAAQLDETSEHFKSVRRAADMLASAREDVLTLDKSTMAYF</sequence>
<proteinExistence type="predicted"/>
<name>A9UPQ9_MONBE</name>
<evidence type="ECO:0000313" key="1">
    <source>
        <dbReference type="EMBL" id="EDQ92913.1"/>
    </source>
</evidence>
<dbReference type="PANTHER" id="PTHR41677:SF1">
    <property type="entry name" value="FE2OG DIOXYGENASE DOMAIN-CONTAINING PROTEIN"/>
    <property type="match status" value="1"/>
</dbReference>
<dbReference type="Proteomes" id="UP000001357">
    <property type="component" value="Unassembled WGS sequence"/>
</dbReference>
<dbReference type="eggNOG" id="ENOG502R6HX">
    <property type="taxonomic scope" value="Eukaryota"/>
</dbReference>
<evidence type="ECO:0008006" key="3">
    <source>
        <dbReference type="Google" id="ProtNLM"/>
    </source>
</evidence>
<dbReference type="InParanoid" id="A9UPQ9"/>
<dbReference type="PANTHER" id="PTHR41677">
    <property type="entry name" value="YALI0B19030P"/>
    <property type="match status" value="1"/>
</dbReference>
<dbReference type="RefSeq" id="XP_001742675.1">
    <property type="nucleotide sequence ID" value="XM_001742623.1"/>
</dbReference>